<keyword evidence="10" id="KW-1185">Reference proteome</keyword>
<evidence type="ECO:0000256" key="4">
    <source>
        <dbReference type="ARBA" id="ARBA00022989"/>
    </source>
</evidence>
<dbReference type="GO" id="GO:0005886">
    <property type="term" value="C:plasma membrane"/>
    <property type="evidence" value="ECO:0007669"/>
    <property type="project" value="TreeGrafter"/>
</dbReference>
<evidence type="ECO:0000256" key="3">
    <source>
        <dbReference type="ARBA" id="ARBA00022692"/>
    </source>
</evidence>
<comment type="subcellular location">
    <subcellularLocation>
        <location evidence="1">Membrane</location>
        <topology evidence="1">Multi-pass membrane protein</topology>
    </subcellularLocation>
</comment>
<feature type="region of interest" description="Disordered" evidence="6">
    <location>
        <begin position="144"/>
        <end position="166"/>
    </location>
</feature>
<keyword evidence="4 7" id="KW-1133">Transmembrane helix</keyword>
<dbReference type="InterPro" id="IPR007267">
    <property type="entry name" value="GtrA_DPMS_TM"/>
</dbReference>
<keyword evidence="3 7" id="KW-0812">Transmembrane</keyword>
<reference evidence="9" key="1">
    <citation type="submission" date="2021-03" db="EMBL/GenBank/DDBJ databases">
        <title>The complete genome sequence of Acetobacter sp. TBRC 12339.</title>
        <authorList>
            <person name="Charoenyingcharoen P."/>
            <person name="Yukphan P."/>
        </authorList>
    </citation>
    <scope>NUCLEOTIDE SEQUENCE</scope>
    <source>
        <strain evidence="9">TBRC 12339</strain>
    </source>
</reference>
<gene>
    <name evidence="9" type="ORF">J2D77_01315</name>
</gene>
<dbReference type="Pfam" id="PF04138">
    <property type="entry name" value="GtrA_DPMS_TM"/>
    <property type="match status" value="1"/>
</dbReference>
<evidence type="ECO:0000256" key="6">
    <source>
        <dbReference type="SAM" id="MobiDB-lite"/>
    </source>
</evidence>
<proteinExistence type="inferred from homology"/>
<dbReference type="EMBL" id="JAFVMH010000001">
    <property type="protein sequence ID" value="MBO1323794.1"/>
    <property type="molecule type" value="Genomic_DNA"/>
</dbReference>
<dbReference type="InterPro" id="IPR051401">
    <property type="entry name" value="GtrA_CellWall_Glycosyl"/>
</dbReference>
<organism evidence="9 10">
    <name type="scientific">Acetobacter garciniae</name>
    <dbReference type="NCBI Taxonomy" id="2817435"/>
    <lineage>
        <taxon>Bacteria</taxon>
        <taxon>Pseudomonadati</taxon>
        <taxon>Pseudomonadota</taxon>
        <taxon>Alphaproteobacteria</taxon>
        <taxon>Acetobacterales</taxon>
        <taxon>Acetobacteraceae</taxon>
        <taxon>Acetobacter</taxon>
    </lineage>
</organism>
<keyword evidence="5 7" id="KW-0472">Membrane</keyword>
<dbReference type="RefSeq" id="WP_207844333.1">
    <property type="nucleotide sequence ID" value="NZ_JAFVMH010000001.1"/>
</dbReference>
<protein>
    <submittedName>
        <fullName evidence="9">GtrA family protein</fullName>
    </submittedName>
</protein>
<accession>A0A939HMU4</accession>
<dbReference type="AlphaFoldDB" id="A0A939HMU4"/>
<dbReference type="PANTHER" id="PTHR38459:SF1">
    <property type="entry name" value="PROPHAGE BACTOPRENOL-LINKED GLUCOSE TRANSLOCASE HOMOLOG"/>
    <property type="match status" value="1"/>
</dbReference>
<sequence>MTSLLRQIPDKQKALRLFKFGVVGTLGLVWDTGSVYALRPLLGLTLATLAAYFIAATANWFLNRLWTFRGVGLHQHILVQWLRFLTTNSLGFLLNRGTVYTLFLLFPLCRHYPVVALAAGALAGLFSNFHICQKMVFREHPAANCPEQPTANPQPPAPEPVRRVAP</sequence>
<evidence type="ECO:0000256" key="1">
    <source>
        <dbReference type="ARBA" id="ARBA00004141"/>
    </source>
</evidence>
<dbReference type="GO" id="GO:0000271">
    <property type="term" value="P:polysaccharide biosynthetic process"/>
    <property type="evidence" value="ECO:0007669"/>
    <property type="project" value="InterPro"/>
</dbReference>
<feature type="transmembrane region" description="Helical" evidence="7">
    <location>
        <begin position="112"/>
        <end position="131"/>
    </location>
</feature>
<dbReference type="PANTHER" id="PTHR38459">
    <property type="entry name" value="PROPHAGE BACTOPRENOL-LINKED GLUCOSE TRANSLOCASE HOMOLOG"/>
    <property type="match status" value="1"/>
</dbReference>
<evidence type="ECO:0000256" key="2">
    <source>
        <dbReference type="ARBA" id="ARBA00009399"/>
    </source>
</evidence>
<dbReference type="Proteomes" id="UP000664073">
    <property type="component" value="Unassembled WGS sequence"/>
</dbReference>
<comment type="similarity">
    <text evidence="2">Belongs to the GtrA family.</text>
</comment>
<feature type="transmembrane region" description="Helical" evidence="7">
    <location>
        <begin position="44"/>
        <end position="62"/>
    </location>
</feature>
<name>A0A939HMU4_9PROT</name>
<feature type="transmembrane region" description="Helical" evidence="7">
    <location>
        <begin position="82"/>
        <end position="106"/>
    </location>
</feature>
<comment type="caution">
    <text evidence="9">The sequence shown here is derived from an EMBL/GenBank/DDBJ whole genome shotgun (WGS) entry which is preliminary data.</text>
</comment>
<evidence type="ECO:0000313" key="10">
    <source>
        <dbReference type="Proteomes" id="UP000664073"/>
    </source>
</evidence>
<evidence type="ECO:0000256" key="5">
    <source>
        <dbReference type="ARBA" id="ARBA00023136"/>
    </source>
</evidence>
<evidence type="ECO:0000256" key="7">
    <source>
        <dbReference type="SAM" id="Phobius"/>
    </source>
</evidence>
<evidence type="ECO:0000259" key="8">
    <source>
        <dbReference type="Pfam" id="PF04138"/>
    </source>
</evidence>
<feature type="transmembrane region" description="Helical" evidence="7">
    <location>
        <begin position="20"/>
        <end position="38"/>
    </location>
</feature>
<evidence type="ECO:0000313" key="9">
    <source>
        <dbReference type="EMBL" id="MBO1323794.1"/>
    </source>
</evidence>
<feature type="domain" description="GtrA/DPMS transmembrane" evidence="8">
    <location>
        <begin position="19"/>
        <end position="137"/>
    </location>
</feature>